<evidence type="ECO:0000256" key="1">
    <source>
        <dbReference type="SAM" id="MobiDB-lite"/>
    </source>
</evidence>
<dbReference type="OrthoDB" id="2163491at2759"/>
<evidence type="ECO:0000313" key="2">
    <source>
        <dbReference type="EMBL" id="CAG8955535.1"/>
    </source>
</evidence>
<comment type="caution">
    <text evidence="2">The sequence shown here is derived from an EMBL/GenBank/DDBJ whole genome shotgun (WGS) entry which is preliminary data.</text>
</comment>
<organism evidence="2 3">
    <name type="scientific">Hymenoscyphus fraxineus</name>
    <dbReference type="NCBI Taxonomy" id="746836"/>
    <lineage>
        <taxon>Eukaryota</taxon>
        <taxon>Fungi</taxon>
        <taxon>Dikarya</taxon>
        <taxon>Ascomycota</taxon>
        <taxon>Pezizomycotina</taxon>
        <taxon>Leotiomycetes</taxon>
        <taxon>Helotiales</taxon>
        <taxon>Helotiaceae</taxon>
        <taxon>Hymenoscyphus</taxon>
    </lineage>
</organism>
<evidence type="ECO:0008006" key="4">
    <source>
        <dbReference type="Google" id="ProtNLM"/>
    </source>
</evidence>
<protein>
    <recommendedName>
        <fullName evidence="4">Myb-like domain-containing protein</fullName>
    </recommendedName>
</protein>
<accession>A0A9N9PTT3</accession>
<reference evidence="2" key="1">
    <citation type="submission" date="2021-07" db="EMBL/GenBank/DDBJ databases">
        <authorList>
            <person name="Durling M."/>
        </authorList>
    </citation>
    <scope>NUCLEOTIDE SEQUENCE</scope>
</reference>
<dbReference type="EMBL" id="CAJVRL010000064">
    <property type="protein sequence ID" value="CAG8955535.1"/>
    <property type="molecule type" value="Genomic_DNA"/>
</dbReference>
<sequence length="290" mass="32449">MRITRFRSLSHFDEDVIITTWAKAPKPPKMSTPWSQDELELLARESQRVERGYTWQKCADTMNAEMKGRKKKTGTQPTRIFSSIAIQSRLRRLKIEQPDLFITDEEIEDDTIKRSPRESVREPKTTNRHSKSDAEANRGVSFPFDMVMDENYIRANHGAPYKYGSGSVAAQALGQDNDSLGQETPGSSAPKFNEVLTVGYFEKSLMGYHDDSSLSESFKSGADTKPSQTIQGSIGISKSLRNYATRRGLVTQIMGEFRGRGSDLTVETLGTAIFRGVEGSDSYHGFRIAA</sequence>
<keyword evidence="3" id="KW-1185">Reference proteome</keyword>
<proteinExistence type="predicted"/>
<name>A0A9N9PTT3_9HELO</name>
<feature type="region of interest" description="Disordered" evidence="1">
    <location>
        <begin position="112"/>
        <end position="136"/>
    </location>
</feature>
<gene>
    <name evidence="2" type="ORF">HYFRA_00009489</name>
</gene>
<dbReference type="AlphaFoldDB" id="A0A9N9PTT3"/>
<evidence type="ECO:0000313" key="3">
    <source>
        <dbReference type="Proteomes" id="UP000696280"/>
    </source>
</evidence>
<dbReference type="Proteomes" id="UP000696280">
    <property type="component" value="Unassembled WGS sequence"/>
</dbReference>